<dbReference type="PANTHER" id="PTHR43798:SF33">
    <property type="entry name" value="HYDROLASE, PUTATIVE (AFU_ORTHOLOGUE AFUA_2G14860)-RELATED"/>
    <property type="match status" value="1"/>
</dbReference>
<dbReference type="Pfam" id="PF12697">
    <property type="entry name" value="Abhydrolase_6"/>
    <property type="match status" value="1"/>
</dbReference>
<dbReference type="Proteomes" id="UP000218334">
    <property type="component" value="Unassembled WGS sequence"/>
</dbReference>
<keyword evidence="3" id="KW-1185">Reference proteome</keyword>
<gene>
    <name evidence="2" type="ORF">ARMSODRAFT_688017</name>
</gene>
<dbReference type="Gene3D" id="3.40.50.1820">
    <property type="entry name" value="alpha/beta hydrolase"/>
    <property type="match status" value="1"/>
</dbReference>
<sequence length="290" mass="32120">MSGQFITSQDGTHIWADAAGTPGKPSVVFVHGFLTSSLNWTRQFGDRQLLESLYIIKYETRGHGRSDQPESEDAYVSARHAEDFQAVCTTFGVTKPVVVGWSLGGIIVPDILSRFGTSPLPVAGLIMFNAIPWRSMFPEILTPYSTNILPPLSSPELPDFQNALQELISAFFSPGYIAKVSFEERCAWIGSAASMNTAARTFSISRTQDETALLSVSKELPILCIQATGDKLMEQDKHEAFMKRHFGNNLDYRRIPGGGHAPFYEFPENVNSMIIEFIQRVYDIGVDTGL</sequence>
<dbReference type="GO" id="GO:0016787">
    <property type="term" value="F:hydrolase activity"/>
    <property type="evidence" value="ECO:0007669"/>
    <property type="project" value="UniProtKB-KW"/>
</dbReference>
<evidence type="ECO:0000313" key="3">
    <source>
        <dbReference type="Proteomes" id="UP000218334"/>
    </source>
</evidence>
<dbReference type="InterPro" id="IPR029058">
    <property type="entry name" value="AB_hydrolase_fold"/>
</dbReference>
<organism evidence="2 3">
    <name type="scientific">Armillaria solidipes</name>
    <dbReference type="NCBI Taxonomy" id="1076256"/>
    <lineage>
        <taxon>Eukaryota</taxon>
        <taxon>Fungi</taxon>
        <taxon>Dikarya</taxon>
        <taxon>Basidiomycota</taxon>
        <taxon>Agaricomycotina</taxon>
        <taxon>Agaricomycetes</taxon>
        <taxon>Agaricomycetidae</taxon>
        <taxon>Agaricales</taxon>
        <taxon>Marasmiineae</taxon>
        <taxon>Physalacriaceae</taxon>
        <taxon>Armillaria</taxon>
    </lineage>
</organism>
<protein>
    <submittedName>
        <fullName evidence="2">Alpha/beta-hydrolase</fullName>
    </submittedName>
</protein>
<reference evidence="3" key="1">
    <citation type="journal article" date="2017" name="Nat. Ecol. Evol.">
        <title>Genome expansion and lineage-specific genetic innovations in the forest pathogenic fungi Armillaria.</title>
        <authorList>
            <person name="Sipos G."/>
            <person name="Prasanna A.N."/>
            <person name="Walter M.C."/>
            <person name="O'Connor E."/>
            <person name="Balint B."/>
            <person name="Krizsan K."/>
            <person name="Kiss B."/>
            <person name="Hess J."/>
            <person name="Varga T."/>
            <person name="Slot J."/>
            <person name="Riley R."/>
            <person name="Boka B."/>
            <person name="Rigling D."/>
            <person name="Barry K."/>
            <person name="Lee J."/>
            <person name="Mihaltcheva S."/>
            <person name="LaButti K."/>
            <person name="Lipzen A."/>
            <person name="Waldron R."/>
            <person name="Moloney N.M."/>
            <person name="Sperisen C."/>
            <person name="Kredics L."/>
            <person name="Vagvoelgyi C."/>
            <person name="Patrignani A."/>
            <person name="Fitzpatrick D."/>
            <person name="Nagy I."/>
            <person name="Doyle S."/>
            <person name="Anderson J.B."/>
            <person name="Grigoriev I.V."/>
            <person name="Gueldener U."/>
            <person name="Muensterkoetter M."/>
            <person name="Nagy L.G."/>
        </authorList>
    </citation>
    <scope>NUCLEOTIDE SEQUENCE [LARGE SCALE GENOMIC DNA]</scope>
    <source>
        <strain evidence="3">28-4</strain>
    </source>
</reference>
<evidence type="ECO:0000259" key="1">
    <source>
        <dbReference type="Pfam" id="PF12697"/>
    </source>
</evidence>
<evidence type="ECO:0000313" key="2">
    <source>
        <dbReference type="EMBL" id="PBK60728.1"/>
    </source>
</evidence>
<dbReference type="PANTHER" id="PTHR43798">
    <property type="entry name" value="MONOACYLGLYCEROL LIPASE"/>
    <property type="match status" value="1"/>
</dbReference>
<dbReference type="InterPro" id="IPR050266">
    <property type="entry name" value="AB_hydrolase_sf"/>
</dbReference>
<dbReference type="GO" id="GO:0016020">
    <property type="term" value="C:membrane"/>
    <property type="evidence" value="ECO:0007669"/>
    <property type="project" value="TreeGrafter"/>
</dbReference>
<proteinExistence type="predicted"/>
<dbReference type="AlphaFoldDB" id="A0A2H3B404"/>
<dbReference type="SUPFAM" id="SSF53474">
    <property type="entry name" value="alpha/beta-Hydrolases"/>
    <property type="match status" value="1"/>
</dbReference>
<feature type="domain" description="AB hydrolase-1" evidence="1">
    <location>
        <begin position="27"/>
        <end position="271"/>
    </location>
</feature>
<dbReference type="STRING" id="1076256.A0A2H3B404"/>
<keyword evidence="2" id="KW-0378">Hydrolase</keyword>
<accession>A0A2H3B404</accession>
<dbReference type="InterPro" id="IPR000073">
    <property type="entry name" value="AB_hydrolase_1"/>
</dbReference>
<name>A0A2H3B404_9AGAR</name>
<dbReference type="EMBL" id="KZ293483">
    <property type="protein sequence ID" value="PBK60728.1"/>
    <property type="molecule type" value="Genomic_DNA"/>
</dbReference>